<comment type="caution">
    <text evidence="2">The sequence shown here is derived from an EMBL/GenBank/DDBJ whole genome shotgun (WGS) entry which is preliminary data.</text>
</comment>
<evidence type="ECO:0000313" key="2">
    <source>
        <dbReference type="EMBL" id="PAV93414.1"/>
    </source>
</evidence>
<name>A0A2A2M4P9_9BILA</name>
<accession>A0A2A2M4P9</accession>
<keyword evidence="3" id="KW-1185">Reference proteome</keyword>
<protein>
    <submittedName>
        <fullName evidence="2">Uncharacterized protein</fullName>
    </submittedName>
</protein>
<reference evidence="2 3" key="1">
    <citation type="journal article" date="2017" name="Curr. Biol.">
        <title>Genome architecture and evolution of a unichromosomal asexual nematode.</title>
        <authorList>
            <person name="Fradin H."/>
            <person name="Zegar C."/>
            <person name="Gutwein M."/>
            <person name="Lucas J."/>
            <person name="Kovtun M."/>
            <person name="Corcoran D."/>
            <person name="Baugh L.R."/>
            <person name="Kiontke K."/>
            <person name="Gunsalus K."/>
            <person name="Fitch D.H."/>
            <person name="Piano F."/>
        </authorList>
    </citation>
    <scope>NUCLEOTIDE SEQUENCE [LARGE SCALE GENOMIC DNA]</scope>
    <source>
        <strain evidence="2">PF1309</strain>
    </source>
</reference>
<dbReference type="EMBL" id="LIAE01005328">
    <property type="protein sequence ID" value="PAV93414.1"/>
    <property type="molecule type" value="Genomic_DNA"/>
</dbReference>
<gene>
    <name evidence="2" type="ORF">WR25_15903</name>
</gene>
<evidence type="ECO:0000256" key="1">
    <source>
        <dbReference type="SAM" id="MobiDB-lite"/>
    </source>
</evidence>
<proteinExistence type="predicted"/>
<feature type="region of interest" description="Disordered" evidence="1">
    <location>
        <begin position="102"/>
        <end position="177"/>
    </location>
</feature>
<feature type="compositionally biased region" description="Low complexity" evidence="1">
    <location>
        <begin position="113"/>
        <end position="126"/>
    </location>
</feature>
<organism evidence="2 3">
    <name type="scientific">Diploscapter pachys</name>
    <dbReference type="NCBI Taxonomy" id="2018661"/>
    <lineage>
        <taxon>Eukaryota</taxon>
        <taxon>Metazoa</taxon>
        <taxon>Ecdysozoa</taxon>
        <taxon>Nematoda</taxon>
        <taxon>Chromadorea</taxon>
        <taxon>Rhabditida</taxon>
        <taxon>Rhabditina</taxon>
        <taxon>Rhabditomorpha</taxon>
        <taxon>Rhabditoidea</taxon>
        <taxon>Rhabditidae</taxon>
        <taxon>Diploscapter</taxon>
    </lineage>
</organism>
<sequence length="177" mass="18979">MGIQVHQPLAHGIAPMHRSLPDLLAGLDRASGADTPGQQQCFAVRAMGVEQPMGLAQVHRQAPTLTGAQFRPGKPAKLQAPGQLRPARLSMLQLETHAALRASRQPHHPPLQPHACCADQQAQQPPSTNQPSGQIRVRRQAKASNSNGISHPTGGKTGKKRRLNSPSTRASIPARMR</sequence>
<dbReference type="AlphaFoldDB" id="A0A2A2M4P9"/>
<evidence type="ECO:0000313" key="3">
    <source>
        <dbReference type="Proteomes" id="UP000218231"/>
    </source>
</evidence>
<dbReference type="Proteomes" id="UP000218231">
    <property type="component" value="Unassembled WGS sequence"/>
</dbReference>